<dbReference type="SUPFAM" id="SSF56496">
    <property type="entry name" value="Fibrinogen C-terminal domain-like"/>
    <property type="match status" value="1"/>
</dbReference>
<protein>
    <submittedName>
        <fullName evidence="2">Putative tenascin-X-like</fullName>
    </submittedName>
</protein>
<feature type="domain" description="Fibrinogen C-terminal" evidence="1">
    <location>
        <begin position="18"/>
        <end position="97"/>
    </location>
</feature>
<dbReference type="AlphaFoldDB" id="A0A2G8K0K1"/>
<proteinExistence type="predicted"/>
<dbReference type="Gene3D" id="3.90.215.10">
    <property type="entry name" value="Gamma Fibrinogen, chain A, domain 1"/>
    <property type="match status" value="1"/>
</dbReference>
<evidence type="ECO:0000259" key="1">
    <source>
        <dbReference type="Pfam" id="PF00147"/>
    </source>
</evidence>
<dbReference type="STRING" id="307972.A0A2G8K0K1"/>
<evidence type="ECO:0000313" key="3">
    <source>
        <dbReference type="Proteomes" id="UP000230750"/>
    </source>
</evidence>
<sequence>MYIVYSIAEVEYHIFLFLNSRDDALNYHRNMSFSTSDADHECLRNCAASHGGAGGSLLRYSNLNGRYGVEEDAGAVEWSGMPGGSYALKFTEMKIRP</sequence>
<name>A0A2G8K0K1_STIJA</name>
<dbReference type="Pfam" id="PF00147">
    <property type="entry name" value="Fibrinogen_C"/>
    <property type="match status" value="1"/>
</dbReference>
<dbReference type="Proteomes" id="UP000230750">
    <property type="component" value="Unassembled WGS sequence"/>
</dbReference>
<organism evidence="2 3">
    <name type="scientific">Stichopus japonicus</name>
    <name type="common">Sea cucumber</name>
    <dbReference type="NCBI Taxonomy" id="307972"/>
    <lineage>
        <taxon>Eukaryota</taxon>
        <taxon>Metazoa</taxon>
        <taxon>Echinodermata</taxon>
        <taxon>Eleutherozoa</taxon>
        <taxon>Echinozoa</taxon>
        <taxon>Holothuroidea</taxon>
        <taxon>Aspidochirotacea</taxon>
        <taxon>Aspidochirotida</taxon>
        <taxon>Stichopodidae</taxon>
        <taxon>Apostichopus</taxon>
    </lineage>
</organism>
<reference evidence="2 3" key="1">
    <citation type="journal article" date="2017" name="PLoS Biol.">
        <title>The sea cucumber genome provides insights into morphological evolution and visceral regeneration.</title>
        <authorList>
            <person name="Zhang X."/>
            <person name="Sun L."/>
            <person name="Yuan J."/>
            <person name="Sun Y."/>
            <person name="Gao Y."/>
            <person name="Zhang L."/>
            <person name="Li S."/>
            <person name="Dai H."/>
            <person name="Hamel J.F."/>
            <person name="Liu C."/>
            <person name="Yu Y."/>
            <person name="Liu S."/>
            <person name="Lin W."/>
            <person name="Guo K."/>
            <person name="Jin S."/>
            <person name="Xu P."/>
            <person name="Storey K.B."/>
            <person name="Huan P."/>
            <person name="Zhang T."/>
            <person name="Zhou Y."/>
            <person name="Zhang J."/>
            <person name="Lin C."/>
            <person name="Li X."/>
            <person name="Xing L."/>
            <person name="Huo D."/>
            <person name="Sun M."/>
            <person name="Wang L."/>
            <person name="Mercier A."/>
            <person name="Li F."/>
            <person name="Yang H."/>
            <person name="Xiang J."/>
        </authorList>
    </citation>
    <scope>NUCLEOTIDE SEQUENCE [LARGE SCALE GENOMIC DNA]</scope>
    <source>
        <strain evidence="2">Shaxun</strain>
        <tissue evidence="2">Muscle</tissue>
    </source>
</reference>
<keyword evidence="3" id="KW-1185">Reference proteome</keyword>
<dbReference type="EMBL" id="MRZV01001012">
    <property type="protein sequence ID" value="PIK41520.1"/>
    <property type="molecule type" value="Genomic_DNA"/>
</dbReference>
<gene>
    <name evidence="2" type="ORF">BSL78_21623</name>
</gene>
<dbReference type="InterPro" id="IPR036056">
    <property type="entry name" value="Fibrinogen-like_C"/>
</dbReference>
<comment type="caution">
    <text evidence="2">The sequence shown here is derived from an EMBL/GenBank/DDBJ whole genome shotgun (WGS) entry which is preliminary data.</text>
</comment>
<dbReference type="InterPro" id="IPR002181">
    <property type="entry name" value="Fibrinogen_a/b/g_C_dom"/>
</dbReference>
<evidence type="ECO:0000313" key="2">
    <source>
        <dbReference type="EMBL" id="PIK41520.1"/>
    </source>
</evidence>
<accession>A0A2G8K0K1</accession>
<dbReference type="InterPro" id="IPR014716">
    <property type="entry name" value="Fibrinogen_a/b/g_C_1"/>
</dbReference>